<dbReference type="EMBL" id="LUEZ02000009">
    <property type="protein sequence ID" value="RDB30061.1"/>
    <property type="molecule type" value="Genomic_DNA"/>
</dbReference>
<keyword evidence="1" id="KW-0812">Transmembrane</keyword>
<proteinExistence type="predicted"/>
<comment type="caution">
    <text evidence="2">The sequence shown here is derived from an EMBL/GenBank/DDBJ whole genome shotgun (WGS) entry which is preliminary data.</text>
</comment>
<dbReference type="OrthoDB" id="3047672at2759"/>
<keyword evidence="1" id="KW-0472">Membrane</keyword>
<name>A0A369K618_HYPMA</name>
<evidence type="ECO:0008006" key="4">
    <source>
        <dbReference type="Google" id="ProtNLM"/>
    </source>
</evidence>
<accession>A0A369K618</accession>
<keyword evidence="3" id="KW-1185">Reference proteome</keyword>
<dbReference type="AlphaFoldDB" id="A0A369K618"/>
<protein>
    <recommendedName>
        <fullName evidence="4">Transmembrane protein</fullName>
    </recommendedName>
</protein>
<dbReference type="InParanoid" id="A0A369K618"/>
<evidence type="ECO:0000256" key="1">
    <source>
        <dbReference type="SAM" id="Phobius"/>
    </source>
</evidence>
<evidence type="ECO:0000313" key="3">
    <source>
        <dbReference type="Proteomes" id="UP000076154"/>
    </source>
</evidence>
<feature type="transmembrane region" description="Helical" evidence="1">
    <location>
        <begin position="53"/>
        <end position="76"/>
    </location>
</feature>
<keyword evidence="1" id="KW-1133">Transmembrane helix</keyword>
<evidence type="ECO:0000313" key="2">
    <source>
        <dbReference type="EMBL" id="RDB30061.1"/>
    </source>
</evidence>
<feature type="transmembrane region" description="Helical" evidence="1">
    <location>
        <begin position="88"/>
        <end position="112"/>
    </location>
</feature>
<sequence>MMAADQLSDIFIASALLHFIDHRRDVLGRAHGDDKPTTSYAISSTKKRFLDMILLAIMAAFVIAGIVVGTVVVHSVSNPIVAFKVSAVLYHVYIAFYIVIILNVTLSAFFLWRSLSREVALAEHITRVILKHIVPLLIMRVLFKFCVDITTSVSSSLEINLDALGLVEAIVECITYAAVLYMSLSLARPVAPNPIGPKEEY</sequence>
<organism evidence="2 3">
    <name type="scientific">Hypsizygus marmoreus</name>
    <name type="common">White beech mushroom</name>
    <name type="synonym">Agaricus marmoreus</name>
    <dbReference type="NCBI Taxonomy" id="39966"/>
    <lineage>
        <taxon>Eukaryota</taxon>
        <taxon>Fungi</taxon>
        <taxon>Dikarya</taxon>
        <taxon>Basidiomycota</taxon>
        <taxon>Agaricomycotina</taxon>
        <taxon>Agaricomycetes</taxon>
        <taxon>Agaricomycetidae</taxon>
        <taxon>Agaricales</taxon>
        <taxon>Tricholomatineae</taxon>
        <taxon>Lyophyllaceae</taxon>
        <taxon>Hypsizygus</taxon>
    </lineage>
</organism>
<reference evidence="2" key="1">
    <citation type="submission" date="2018-04" db="EMBL/GenBank/DDBJ databases">
        <title>Whole genome sequencing of Hypsizygus marmoreus.</title>
        <authorList>
            <person name="Choi I.-G."/>
            <person name="Min B."/>
            <person name="Kim J.-G."/>
            <person name="Kim S."/>
            <person name="Oh Y.-L."/>
            <person name="Kong W.-S."/>
            <person name="Park H."/>
            <person name="Jeong J."/>
            <person name="Song E.-S."/>
        </authorList>
    </citation>
    <scope>NUCLEOTIDE SEQUENCE [LARGE SCALE GENOMIC DNA]</scope>
    <source>
        <strain evidence="2">51987-8</strain>
    </source>
</reference>
<gene>
    <name evidence="2" type="ORF">Hypma_013910</name>
</gene>
<dbReference type="Proteomes" id="UP000076154">
    <property type="component" value="Unassembled WGS sequence"/>
</dbReference>